<evidence type="ECO:0000313" key="1">
    <source>
        <dbReference type="EMBL" id="QHT28191.1"/>
    </source>
</evidence>
<protein>
    <submittedName>
        <fullName evidence="1">Uncharacterized protein</fullName>
    </submittedName>
</protein>
<reference evidence="1" key="1">
    <citation type="journal article" date="2020" name="Nature">
        <title>Giant virus diversity and host interactions through global metagenomics.</title>
        <authorList>
            <person name="Schulz F."/>
            <person name="Roux S."/>
            <person name="Paez-Espino D."/>
            <person name="Jungbluth S."/>
            <person name="Walsh D.A."/>
            <person name="Denef V.J."/>
            <person name="McMahon K.D."/>
            <person name="Konstantinidis K.T."/>
            <person name="Eloe-Fadrosh E.A."/>
            <person name="Kyrpides N.C."/>
            <person name="Woyke T."/>
        </authorList>
    </citation>
    <scope>NUCLEOTIDE SEQUENCE</scope>
    <source>
        <strain evidence="1">GVMAG-M-3300001348-25</strain>
    </source>
</reference>
<dbReference type="EMBL" id="MN738853">
    <property type="protein sequence ID" value="QHT28191.1"/>
    <property type="molecule type" value="Genomic_DNA"/>
</dbReference>
<sequence>MDFRAFASQTSFSQISRIRVFLGRKFLFVFSLKKKGKFLFEKKVTKMDKCVNLRRIYKKRIYIFDAKYNIY</sequence>
<proteinExistence type="predicted"/>
<accession>A0A6C0EHT9</accession>
<dbReference type="AlphaFoldDB" id="A0A6C0EHT9"/>
<organism evidence="1">
    <name type="scientific">viral metagenome</name>
    <dbReference type="NCBI Taxonomy" id="1070528"/>
    <lineage>
        <taxon>unclassified sequences</taxon>
        <taxon>metagenomes</taxon>
        <taxon>organismal metagenomes</taxon>
    </lineage>
</organism>
<name>A0A6C0EHT9_9ZZZZ</name>